<dbReference type="AlphaFoldDB" id="A0A8H4X7R8"/>
<keyword evidence="4" id="KW-1185">Reference proteome</keyword>
<evidence type="ECO:0000313" key="4">
    <source>
        <dbReference type="Proteomes" id="UP000622797"/>
    </source>
</evidence>
<dbReference type="PANTHER" id="PTHR35391:SF7">
    <property type="entry name" value="C2H2-TYPE DOMAIN-CONTAINING PROTEIN"/>
    <property type="match status" value="1"/>
</dbReference>
<dbReference type="InterPro" id="IPR058925">
    <property type="entry name" value="zf-C2H2_AcuF"/>
</dbReference>
<gene>
    <name evidence="3" type="ORF">FSARC_7956</name>
</gene>
<proteinExistence type="predicted"/>
<dbReference type="Pfam" id="PF26082">
    <property type="entry name" value="zf-C2H2_AcuF"/>
    <property type="match status" value="1"/>
</dbReference>
<feature type="region of interest" description="Disordered" evidence="1">
    <location>
        <begin position="66"/>
        <end position="89"/>
    </location>
</feature>
<comment type="caution">
    <text evidence="3">The sequence shown here is derived from an EMBL/GenBank/DDBJ whole genome shotgun (WGS) entry which is preliminary data.</text>
</comment>
<name>A0A8H4X7R8_9HYPO</name>
<reference evidence="3" key="2">
    <citation type="submission" date="2020-05" db="EMBL/GenBank/DDBJ databases">
        <authorList>
            <person name="Kim H.-S."/>
            <person name="Proctor R.H."/>
            <person name="Brown D.W."/>
        </authorList>
    </citation>
    <scope>NUCLEOTIDE SEQUENCE</scope>
    <source>
        <strain evidence="3">NRRL 20472</strain>
    </source>
</reference>
<organism evidence="3 4">
    <name type="scientific">Fusarium sarcochroum</name>
    <dbReference type="NCBI Taxonomy" id="1208366"/>
    <lineage>
        <taxon>Eukaryota</taxon>
        <taxon>Fungi</taxon>
        <taxon>Dikarya</taxon>
        <taxon>Ascomycota</taxon>
        <taxon>Pezizomycotina</taxon>
        <taxon>Sordariomycetes</taxon>
        <taxon>Hypocreomycetidae</taxon>
        <taxon>Hypocreales</taxon>
        <taxon>Nectriaceae</taxon>
        <taxon>Fusarium</taxon>
        <taxon>Fusarium lateritium species complex</taxon>
    </lineage>
</organism>
<reference evidence="3" key="1">
    <citation type="journal article" date="2020" name="BMC Genomics">
        <title>Correction to: Identification and distribution of gene clusters required for synthesis of sphingolipid metabolism inhibitors in diverse species of the filamentous fungus Fusarium.</title>
        <authorList>
            <person name="Kim H.S."/>
            <person name="Lohmar J.M."/>
            <person name="Busman M."/>
            <person name="Brown D.W."/>
            <person name="Naumann T.A."/>
            <person name="Divon H.H."/>
            <person name="Lysoe E."/>
            <person name="Uhlig S."/>
            <person name="Proctor R.H."/>
        </authorList>
    </citation>
    <scope>NUCLEOTIDE SEQUENCE</scope>
    <source>
        <strain evidence="3">NRRL 20472</strain>
    </source>
</reference>
<feature type="domain" description="Oxidoreductase acuF-like C2H2 type zinc-finger" evidence="2">
    <location>
        <begin position="246"/>
        <end position="271"/>
    </location>
</feature>
<evidence type="ECO:0000259" key="2">
    <source>
        <dbReference type="Pfam" id="PF26082"/>
    </source>
</evidence>
<dbReference type="EMBL" id="JABEXW010000427">
    <property type="protein sequence ID" value="KAF4964126.1"/>
    <property type="molecule type" value="Genomic_DNA"/>
</dbReference>
<dbReference type="PANTHER" id="PTHR35391">
    <property type="entry name" value="C2H2-TYPE DOMAIN-CONTAINING PROTEIN-RELATED"/>
    <property type="match status" value="1"/>
</dbReference>
<sequence length="297" mass="32899">MSDQIPQLVTTAFGSEEFKDLEHEYSRFARWSRNTGALALVIRLLNPINRLLEDAASIAAGDKVPWDQIDDDGASSSDEEDDILDENPNTEIEQITMHIAELIESLSYLGAAARNPAPHDRINNPILTHMSHFEPFDIQHVSSKYPAIDSDIAERLGKAISARRQYFKYRETKHARITSEGGQQKHSDTNTIVSPVPEGFENRLGSKELALQGNDSNEGISETSCATSAAGPKARQIPWPNGANQGGAFECPYCCMIIAVSSRAAWKKHVFDGLRPYICLEKECTTPNRQYSHANIG</sequence>
<protein>
    <recommendedName>
        <fullName evidence="2">Oxidoreductase acuF-like C2H2 type zinc-finger domain-containing protein</fullName>
    </recommendedName>
</protein>
<dbReference type="OrthoDB" id="6133115at2759"/>
<evidence type="ECO:0000313" key="3">
    <source>
        <dbReference type="EMBL" id="KAF4964126.1"/>
    </source>
</evidence>
<accession>A0A8H4X7R8</accession>
<feature type="compositionally biased region" description="Acidic residues" evidence="1">
    <location>
        <begin position="68"/>
        <end position="85"/>
    </location>
</feature>
<dbReference type="Proteomes" id="UP000622797">
    <property type="component" value="Unassembled WGS sequence"/>
</dbReference>
<feature type="region of interest" description="Disordered" evidence="1">
    <location>
        <begin position="175"/>
        <end position="194"/>
    </location>
</feature>
<evidence type="ECO:0000256" key="1">
    <source>
        <dbReference type="SAM" id="MobiDB-lite"/>
    </source>
</evidence>